<gene>
    <name evidence="2" type="ORF">KIPB_004014</name>
</gene>
<name>A0A9K3CVD0_9EUKA</name>
<keyword evidence="1" id="KW-0732">Signal</keyword>
<accession>A0A9K3CVD0</accession>
<evidence type="ECO:0000313" key="2">
    <source>
        <dbReference type="EMBL" id="GIQ82810.1"/>
    </source>
</evidence>
<reference evidence="2 3" key="1">
    <citation type="journal article" date="2018" name="PLoS ONE">
        <title>The draft genome of Kipferlia bialata reveals reductive genome evolution in fornicate parasites.</title>
        <authorList>
            <person name="Tanifuji G."/>
            <person name="Takabayashi S."/>
            <person name="Kume K."/>
            <person name="Takagi M."/>
            <person name="Nakayama T."/>
            <person name="Kamikawa R."/>
            <person name="Inagaki Y."/>
            <person name="Hashimoto T."/>
        </authorList>
    </citation>
    <scope>NUCLEOTIDE SEQUENCE [LARGE SCALE GENOMIC DNA]</scope>
    <source>
        <strain evidence="2">NY0173</strain>
    </source>
</reference>
<feature type="non-terminal residue" evidence="2">
    <location>
        <position position="1"/>
    </location>
</feature>
<feature type="chain" id="PRO_5039922214" description="Cupredoxin" evidence="1">
    <location>
        <begin position="35"/>
        <end position="111"/>
    </location>
</feature>
<dbReference type="AlphaFoldDB" id="A0A9K3CVD0"/>
<evidence type="ECO:0008006" key="4">
    <source>
        <dbReference type="Google" id="ProtNLM"/>
    </source>
</evidence>
<dbReference type="Proteomes" id="UP000265618">
    <property type="component" value="Unassembled WGS sequence"/>
</dbReference>
<dbReference type="Gene3D" id="2.60.120.260">
    <property type="entry name" value="Galactose-binding domain-like"/>
    <property type="match status" value="1"/>
</dbReference>
<feature type="signal peptide" evidence="1">
    <location>
        <begin position="1"/>
        <end position="34"/>
    </location>
</feature>
<organism evidence="2 3">
    <name type="scientific">Kipferlia bialata</name>
    <dbReference type="NCBI Taxonomy" id="797122"/>
    <lineage>
        <taxon>Eukaryota</taxon>
        <taxon>Metamonada</taxon>
        <taxon>Carpediemonas-like organisms</taxon>
        <taxon>Kipferlia</taxon>
    </lineage>
</organism>
<evidence type="ECO:0000256" key="1">
    <source>
        <dbReference type="SAM" id="SignalP"/>
    </source>
</evidence>
<evidence type="ECO:0000313" key="3">
    <source>
        <dbReference type="Proteomes" id="UP000265618"/>
    </source>
</evidence>
<protein>
    <recommendedName>
        <fullName evidence="4">Cupredoxin</fullName>
    </recommendedName>
</protein>
<proteinExistence type="predicted"/>
<sequence length="111" mass="12135">MSSPILFTVSPSPLMPRGILLLASLCALLVCAHASMVPYDSEYFQVVGRYVESTHEVAFDWPGSKVVVSFTNATDIAVHLQDSENTWHYTVSSGQCGSEVDGVLYGDRTNY</sequence>
<dbReference type="EMBL" id="BDIP01000821">
    <property type="protein sequence ID" value="GIQ82810.1"/>
    <property type="molecule type" value="Genomic_DNA"/>
</dbReference>
<comment type="caution">
    <text evidence="2">The sequence shown here is derived from an EMBL/GenBank/DDBJ whole genome shotgun (WGS) entry which is preliminary data.</text>
</comment>
<keyword evidence="3" id="KW-1185">Reference proteome</keyword>